<organism evidence="2 3">
    <name type="scientific">Maribacter hydrothermalis</name>
    <dbReference type="NCBI Taxonomy" id="1836467"/>
    <lineage>
        <taxon>Bacteria</taxon>
        <taxon>Pseudomonadati</taxon>
        <taxon>Bacteroidota</taxon>
        <taxon>Flavobacteriia</taxon>
        <taxon>Flavobacteriales</taxon>
        <taxon>Flavobacteriaceae</taxon>
        <taxon>Maribacter</taxon>
    </lineage>
</organism>
<comment type="caution">
    <text evidence="2">The sequence shown here is derived from an EMBL/GenBank/DDBJ whole genome shotgun (WGS) entry which is preliminary data.</text>
</comment>
<accession>A0A1B7ZCG9</accession>
<name>A0A1B7ZCG9_9FLAO</name>
<sequence length="915" mass="103653">MIANQFVGLVLKNKSESCKNITYLKTVIMGNKKYNQKQILRLISFTILIFSFLAKTNLYAQNIPSPESVFGHEVGATYHLINYEQSIDYFMKLAEASNRMEIVQVGHTSEERPWYISVISTPQNLKNLEKFRENNMRIAHPEGLSEENLKELIKDQPVFIDINGGLHAGEIAGSQHTNQFAYELMTMNQEEFKYFFENTILVLWPTLNPDGQNIVVDWYKEIKNTDHPTAPLNKVYQKYVGHDNNRDGYMLNMQESKVLAHTWRNWEPEILHVHHQQGHSSEQTDYHRIWLPPFASPVGVHTPPRILREMNTLGMQMAQELETRGLTGATHLGEAYDAYYTGYNDYINMYHNTIAYWTEVDGGQNQWGEPYKIAEEKVLEKLGTFRARNLLVSPWKGGQWNLSDQVEYMVAVNYGVLKYAKNNREDILYNRYKAGMETIENYPEASPAAYIIPQEQDDPNNAVTMLRRLAFNGVKINQFTKETTIGELSYQAGTWVIPTNQVFGNLVPEILGIQEYPHIMQGDELKVPYDVAGWTLPYSMGVDVHPIADPLSDKTVQAMTPVKGVPTKWDANKKAEFTANAVAAGIVSPTKAIEGSGSFLVLDPTVNHSYILINRALKNGGKVTHHKNGYNSRSNGQYIVSGIDKNTLSTWVKELNIPGQWTKTNSGKSLNRLRIGLYQPWHGSLYDVGWTQWLLEEHEYDVDLLYNNAFKDGKTIKNYDVVIFPSIGTARRGGENKDSFILHGYSKDETLEKYAGGIEEEGVNALKSFVADGGKLVFLNESTEFAIKHLNLQVENVVKDKNRGDFYGSGSLFRAKINQDNAIMSGVSKETDIYFNNSPVFKTKNGFQGSVLVSYPETATILRSGYLTGEEHLKGNAAALQINQGKGSIVLFGFSPQWRGQTFGTFKMLFNSLYH</sequence>
<dbReference type="InterPro" id="IPR000834">
    <property type="entry name" value="Peptidase_M14"/>
</dbReference>
<reference evidence="3" key="1">
    <citation type="submission" date="2016-06" db="EMBL/GenBank/DDBJ databases">
        <authorList>
            <person name="Zhan P."/>
        </authorList>
    </citation>
    <scope>NUCLEOTIDE SEQUENCE [LARGE SCALE GENOMIC DNA]</scope>
    <source>
        <strain evidence="3">T28</strain>
    </source>
</reference>
<dbReference type="Proteomes" id="UP000092164">
    <property type="component" value="Unassembled WGS sequence"/>
</dbReference>
<evidence type="ECO:0000259" key="1">
    <source>
        <dbReference type="Pfam" id="PF00246"/>
    </source>
</evidence>
<dbReference type="OrthoDB" id="9758209at2"/>
<dbReference type="KEGG" id="mart:BTR34_15415"/>
<dbReference type="GO" id="GO:0008270">
    <property type="term" value="F:zinc ion binding"/>
    <property type="evidence" value="ECO:0007669"/>
    <property type="project" value="InterPro"/>
</dbReference>
<evidence type="ECO:0000313" key="3">
    <source>
        <dbReference type="Proteomes" id="UP000092164"/>
    </source>
</evidence>
<feature type="domain" description="Peptidase M14" evidence="1">
    <location>
        <begin position="92"/>
        <end position="367"/>
    </location>
</feature>
<dbReference type="STRING" id="1836467.BTR34_15415"/>
<dbReference type="EMBL" id="LZFP01000005">
    <property type="protein sequence ID" value="OBR40823.1"/>
    <property type="molecule type" value="Genomic_DNA"/>
</dbReference>
<keyword evidence="3" id="KW-1185">Reference proteome</keyword>
<dbReference type="InterPro" id="IPR029062">
    <property type="entry name" value="Class_I_gatase-like"/>
</dbReference>
<dbReference type="AlphaFoldDB" id="A0A1B7ZCG9"/>
<protein>
    <recommendedName>
        <fullName evidence="1">Peptidase M14 domain-containing protein</fullName>
    </recommendedName>
</protein>
<gene>
    <name evidence="2" type="ORF">A9200_14635</name>
</gene>
<dbReference type="SUPFAM" id="SSF52317">
    <property type="entry name" value="Class I glutamine amidotransferase-like"/>
    <property type="match status" value="1"/>
</dbReference>
<evidence type="ECO:0000313" key="2">
    <source>
        <dbReference type="EMBL" id="OBR40823.1"/>
    </source>
</evidence>
<dbReference type="Gene3D" id="3.40.630.10">
    <property type="entry name" value="Zn peptidases"/>
    <property type="match status" value="1"/>
</dbReference>
<dbReference type="SUPFAM" id="SSF53187">
    <property type="entry name" value="Zn-dependent exopeptidases"/>
    <property type="match status" value="1"/>
</dbReference>
<dbReference type="GO" id="GO:0006508">
    <property type="term" value="P:proteolysis"/>
    <property type="evidence" value="ECO:0007669"/>
    <property type="project" value="InterPro"/>
</dbReference>
<dbReference type="GO" id="GO:0004181">
    <property type="term" value="F:metallocarboxypeptidase activity"/>
    <property type="evidence" value="ECO:0007669"/>
    <property type="project" value="InterPro"/>
</dbReference>
<dbReference type="Pfam" id="PF00246">
    <property type="entry name" value="Peptidase_M14"/>
    <property type="match status" value="1"/>
</dbReference>
<proteinExistence type="predicted"/>